<keyword evidence="10 12" id="KW-0238">DNA-binding</keyword>
<keyword evidence="1 12" id="KW-0240">DNA-directed RNA polymerase</keyword>
<feature type="compositionally biased region" description="Basic and acidic residues" evidence="15">
    <location>
        <begin position="489"/>
        <end position="503"/>
    </location>
</feature>
<comment type="catalytic activity">
    <reaction evidence="12">
        <text>ssDNA + n NTP = ssDNA/pppN(pN)n-1 hybrid + (n-1) diphosphate.</text>
        <dbReference type="EC" id="2.7.7.101"/>
    </reaction>
</comment>
<dbReference type="Proteomes" id="UP000471026">
    <property type="component" value="Unassembled WGS sequence"/>
</dbReference>
<comment type="similarity">
    <text evidence="12 13">Belongs to the DnaG primase family.</text>
</comment>
<keyword evidence="7 12" id="KW-0863">Zinc-finger</keyword>
<evidence type="ECO:0000256" key="15">
    <source>
        <dbReference type="SAM" id="MobiDB-lite"/>
    </source>
</evidence>
<dbReference type="InterPro" id="IPR050219">
    <property type="entry name" value="DnaG_primase"/>
</dbReference>
<evidence type="ECO:0000256" key="2">
    <source>
        <dbReference type="ARBA" id="ARBA00022515"/>
    </source>
</evidence>
<comment type="domain">
    <text evidence="12">Contains an N-terminal zinc-binding domain, a central core domain that contains the primase activity, and a C-terminal DnaB-binding domain.</text>
</comment>
<reference evidence="17 18" key="1">
    <citation type="submission" date="2019-11" db="EMBL/GenBank/DDBJ databases">
        <title>Draft genome sequence of Kocuria indica DP-K7, a methyl red degrading Actinobacterium.</title>
        <authorList>
            <person name="Kumaran S."/>
            <person name="Tischler D."/>
            <person name="Ngo A.C.R."/>
            <person name="Schultes F."/>
        </authorList>
    </citation>
    <scope>NUCLEOTIDE SEQUENCE [LARGE SCALE GENOMIC DNA]</scope>
    <source>
        <strain evidence="17 18">DP-K7</strain>
    </source>
</reference>
<dbReference type="SUPFAM" id="SSF57783">
    <property type="entry name" value="Zinc beta-ribbon"/>
    <property type="match status" value="1"/>
</dbReference>
<dbReference type="InterPro" id="IPR013173">
    <property type="entry name" value="DNA_primase_DnaG_DnaB-bd_dom"/>
</dbReference>
<organism evidence="17 18">
    <name type="scientific">Kocuria marina subsp. indica</name>
    <dbReference type="NCBI Taxonomy" id="1049583"/>
    <lineage>
        <taxon>Bacteria</taxon>
        <taxon>Bacillati</taxon>
        <taxon>Actinomycetota</taxon>
        <taxon>Actinomycetes</taxon>
        <taxon>Micrococcales</taxon>
        <taxon>Micrococcaceae</taxon>
        <taxon>Kocuria</taxon>
    </lineage>
</organism>
<dbReference type="Pfam" id="PF10410">
    <property type="entry name" value="DnaB_bind"/>
    <property type="match status" value="1"/>
</dbReference>
<dbReference type="Gene3D" id="3.90.580.10">
    <property type="entry name" value="Zinc finger, CHC2-type domain"/>
    <property type="match status" value="1"/>
</dbReference>
<evidence type="ECO:0000256" key="1">
    <source>
        <dbReference type="ARBA" id="ARBA00022478"/>
    </source>
</evidence>
<dbReference type="CDD" id="cd03364">
    <property type="entry name" value="TOPRIM_DnaG_primases"/>
    <property type="match status" value="1"/>
</dbReference>
<protein>
    <recommendedName>
        <fullName evidence="12 13">DNA primase</fullName>
        <ecNumber evidence="12">2.7.7.101</ecNumber>
    </recommendedName>
</protein>
<dbReference type="PIRSF" id="PIRSF002811">
    <property type="entry name" value="DnaG"/>
    <property type="match status" value="1"/>
</dbReference>
<evidence type="ECO:0000313" key="17">
    <source>
        <dbReference type="EMBL" id="NDO78227.1"/>
    </source>
</evidence>
<dbReference type="NCBIfam" id="TIGR01391">
    <property type="entry name" value="dnaG"/>
    <property type="match status" value="1"/>
</dbReference>
<evidence type="ECO:0000256" key="12">
    <source>
        <dbReference type="HAMAP-Rule" id="MF_00974"/>
    </source>
</evidence>
<dbReference type="InterPro" id="IPR013264">
    <property type="entry name" value="DNAG_N"/>
</dbReference>
<dbReference type="GO" id="GO:0003899">
    <property type="term" value="F:DNA-directed RNA polymerase activity"/>
    <property type="evidence" value="ECO:0007669"/>
    <property type="project" value="UniProtKB-UniRule"/>
</dbReference>
<dbReference type="InterPro" id="IPR006171">
    <property type="entry name" value="TOPRIM_dom"/>
</dbReference>
<dbReference type="SMART" id="SM00400">
    <property type="entry name" value="ZnF_CHCC"/>
    <property type="match status" value="1"/>
</dbReference>
<name>A0A6N9R017_9MICC</name>
<dbReference type="RefSeq" id="WP_162229593.1">
    <property type="nucleotide sequence ID" value="NZ_WMHZ01000010.1"/>
</dbReference>
<evidence type="ECO:0000256" key="10">
    <source>
        <dbReference type="ARBA" id="ARBA00023125"/>
    </source>
</evidence>
<dbReference type="AlphaFoldDB" id="A0A6N9R017"/>
<dbReference type="GO" id="GO:0000428">
    <property type="term" value="C:DNA-directed RNA polymerase complex"/>
    <property type="evidence" value="ECO:0007669"/>
    <property type="project" value="UniProtKB-KW"/>
</dbReference>
<dbReference type="InterPro" id="IPR034151">
    <property type="entry name" value="TOPRIM_DnaG_bac"/>
</dbReference>
<evidence type="ECO:0000256" key="14">
    <source>
        <dbReference type="PIRSR" id="PIRSR002811-1"/>
    </source>
</evidence>
<dbReference type="Pfam" id="PF08278">
    <property type="entry name" value="DnaG_DnaB_bind"/>
    <property type="match status" value="1"/>
</dbReference>
<evidence type="ECO:0000256" key="13">
    <source>
        <dbReference type="PIRNR" id="PIRNR002811"/>
    </source>
</evidence>
<dbReference type="InterPro" id="IPR006295">
    <property type="entry name" value="DNA_primase_DnaG"/>
</dbReference>
<comment type="caution">
    <text evidence="17">The sequence shown here is derived from an EMBL/GenBank/DDBJ whole genome shotgun (WGS) entry which is preliminary data.</text>
</comment>
<dbReference type="Pfam" id="PF08275">
    <property type="entry name" value="DNAG_N"/>
    <property type="match status" value="1"/>
</dbReference>
<dbReference type="PROSITE" id="PS50880">
    <property type="entry name" value="TOPRIM"/>
    <property type="match status" value="1"/>
</dbReference>
<dbReference type="Pfam" id="PF01807">
    <property type="entry name" value="Zn_ribbon_DnaG"/>
    <property type="match status" value="1"/>
</dbReference>
<dbReference type="PANTHER" id="PTHR30313">
    <property type="entry name" value="DNA PRIMASE"/>
    <property type="match status" value="1"/>
</dbReference>
<evidence type="ECO:0000256" key="8">
    <source>
        <dbReference type="ARBA" id="ARBA00022833"/>
    </source>
</evidence>
<evidence type="ECO:0000256" key="3">
    <source>
        <dbReference type="ARBA" id="ARBA00022679"/>
    </source>
</evidence>
<keyword evidence="11 12" id="KW-0804">Transcription</keyword>
<keyword evidence="6 12" id="KW-0479">Metal-binding</keyword>
<dbReference type="InterPro" id="IPR002694">
    <property type="entry name" value="Znf_CHC2"/>
</dbReference>
<comment type="cofactor">
    <cofactor evidence="12 13 14">
        <name>Zn(2+)</name>
        <dbReference type="ChEBI" id="CHEBI:29105"/>
    </cofactor>
    <text evidence="12 13 14">Binds 1 zinc ion per monomer.</text>
</comment>
<dbReference type="PANTHER" id="PTHR30313:SF2">
    <property type="entry name" value="DNA PRIMASE"/>
    <property type="match status" value="1"/>
</dbReference>
<proteinExistence type="inferred from homology"/>
<dbReference type="InterPro" id="IPR036977">
    <property type="entry name" value="DNA_primase_Znf_CHC2"/>
</dbReference>
<dbReference type="EC" id="2.7.7.101" evidence="12"/>
<feature type="zinc finger region" description="CHC2-type" evidence="12 14">
    <location>
        <begin position="41"/>
        <end position="65"/>
    </location>
</feature>
<keyword evidence="3 12" id="KW-0808">Transferase</keyword>
<evidence type="ECO:0000259" key="16">
    <source>
        <dbReference type="PROSITE" id="PS50880"/>
    </source>
</evidence>
<keyword evidence="8 12" id="KW-0862">Zinc</keyword>
<keyword evidence="9" id="KW-0460">Magnesium</keyword>
<dbReference type="HAMAP" id="MF_00974">
    <property type="entry name" value="DNA_primase_DnaG"/>
    <property type="match status" value="1"/>
</dbReference>
<keyword evidence="2 12" id="KW-0639">Primosome</keyword>
<evidence type="ECO:0000256" key="7">
    <source>
        <dbReference type="ARBA" id="ARBA00022771"/>
    </source>
</evidence>
<accession>A0A6N9R017</accession>
<dbReference type="Gene3D" id="3.90.980.10">
    <property type="entry name" value="DNA primase, catalytic core, N-terminal domain"/>
    <property type="match status" value="1"/>
</dbReference>
<comment type="subunit">
    <text evidence="12">Monomer. Interacts with DnaB.</text>
</comment>
<comment type="function">
    <text evidence="12 13">RNA polymerase that catalyzes the synthesis of short RNA molecules used as primers for DNA polymerase during DNA replication.</text>
</comment>
<dbReference type="SMART" id="SM00493">
    <property type="entry name" value="TOPRIM"/>
    <property type="match status" value="1"/>
</dbReference>
<evidence type="ECO:0000256" key="11">
    <source>
        <dbReference type="ARBA" id="ARBA00023163"/>
    </source>
</evidence>
<dbReference type="InterPro" id="IPR030846">
    <property type="entry name" value="DnaG_bac"/>
</dbReference>
<dbReference type="GO" id="GO:0003677">
    <property type="term" value="F:DNA binding"/>
    <property type="evidence" value="ECO:0007669"/>
    <property type="project" value="UniProtKB-KW"/>
</dbReference>
<dbReference type="InterPro" id="IPR019475">
    <property type="entry name" value="DNA_primase_DnaB-bd"/>
</dbReference>
<dbReference type="Gene3D" id="3.40.1360.10">
    <property type="match status" value="1"/>
</dbReference>
<dbReference type="GO" id="GO:0006269">
    <property type="term" value="P:DNA replication, synthesis of primer"/>
    <property type="evidence" value="ECO:0007669"/>
    <property type="project" value="UniProtKB-UniRule"/>
</dbReference>
<sequence>MAGLIKREDIDEVRARTDIREVVEQYVTLKPAGIGSYKGLCPFHDERTPSFHVRPQLGTYHCFGCDESGDVISFLMEMDHTPFSETVGRLAARIGYELHYEQGSAPNREEVGRRQRLLDAHKVAAEFFQRNLYTRQAAAAQRFLGERGFDHDAARTYGIGYAPQGWSHLLQHLRNHGFTDQELKLTGMVSEGNRGLYDRFRGRLIWPIRAVAGEVIGFGARKLYDDDPGPKYLNTPETQLYKKSQVLYGIDLAKRPIAKTKQVVVVEGYTDVMACHLAGITTAVATCGTAFGADHIKIVRRFLSDDSAGGEVVFTFDGDAAGQKAALRAFQEDQRFVAQTYVAVEPHGMDPCDLRLTRGDVAVRDLVESRTPLFEFALKATIREYDVNSLEGRLRAMRACAPIVAGIRDPALRPAYARELSGWLGIETDEVLRAVAAASRNDNGRGEPGRGRGQGSTPDRPDGRGSRGDSAGSRPGSGPGSAPGSAPGENHRPEAPELPDPREPVSRMEREALEVVLQVPDLVPDGYWEHFDSAGMTYRVHQVMHDAVVAARADEDYHGEGGRAWLEHVRAHLPEPLHGYLAQLSVTPLPAATEQQMRNYAVGVLTSLVEMHINRAKSDKLAHLNRLNAQREPELYQQLNRELLDLELQRRSLMGV</sequence>
<gene>
    <name evidence="12" type="primary">dnaG</name>
    <name evidence="17" type="ORF">GKZ75_08320</name>
</gene>
<keyword evidence="5 12" id="KW-0235">DNA replication</keyword>
<evidence type="ECO:0000256" key="5">
    <source>
        <dbReference type="ARBA" id="ARBA00022705"/>
    </source>
</evidence>
<evidence type="ECO:0000256" key="9">
    <source>
        <dbReference type="ARBA" id="ARBA00022842"/>
    </source>
</evidence>
<dbReference type="SUPFAM" id="SSF56731">
    <property type="entry name" value="DNA primase core"/>
    <property type="match status" value="1"/>
</dbReference>
<dbReference type="InterPro" id="IPR037068">
    <property type="entry name" value="DNA_primase_core_N_sf"/>
</dbReference>
<dbReference type="FunFam" id="3.90.980.10:FF:000001">
    <property type="entry name" value="DNA primase"/>
    <property type="match status" value="1"/>
</dbReference>
<dbReference type="GO" id="GO:1990077">
    <property type="term" value="C:primosome complex"/>
    <property type="evidence" value="ECO:0007669"/>
    <property type="project" value="UniProtKB-KW"/>
</dbReference>
<dbReference type="GO" id="GO:0008270">
    <property type="term" value="F:zinc ion binding"/>
    <property type="evidence" value="ECO:0007669"/>
    <property type="project" value="UniProtKB-UniRule"/>
</dbReference>
<keyword evidence="4 12" id="KW-0548">Nucleotidyltransferase</keyword>
<dbReference type="FunFam" id="3.90.580.10:FF:000001">
    <property type="entry name" value="DNA primase"/>
    <property type="match status" value="1"/>
</dbReference>
<dbReference type="EMBL" id="WMHZ01000010">
    <property type="protein sequence ID" value="NDO78227.1"/>
    <property type="molecule type" value="Genomic_DNA"/>
</dbReference>
<feature type="region of interest" description="Disordered" evidence="15">
    <location>
        <begin position="438"/>
        <end position="503"/>
    </location>
</feature>
<evidence type="ECO:0000256" key="6">
    <source>
        <dbReference type="ARBA" id="ARBA00022723"/>
    </source>
</evidence>
<dbReference type="GO" id="GO:0005737">
    <property type="term" value="C:cytoplasm"/>
    <property type="evidence" value="ECO:0007669"/>
    <property type="project" value="TreeGrafter"/>
</dbReference>
<evidence type="ECO:0000313" key="18">
    <source>
        <dbReference type="Proteomes" id="UP000471026"/>
    </source>
</evidence>
<evidence type="ECO:0000256" key="4">
    <source>
        <dbReference type="ARBA" id="ARBA00022695"/>
    </source>
</evidence>
<feature type="domain" description="Toprim" evidence="16">
    <location>
        <begin position="261"/>
        <end position="346"/>
    </location>
</feature>
<dbReference type="Pfam" id="PF13662">
    <property type="entry name" value="Toprim_4"/>
    <property type="match status" value="1"/>
</dbReference>